<feature type="domain" description="Nitroreductase" evidence="3">
    <location>
        <begin position="5"/>
        <end position="187"/>
    </location>
</feature>
<evidence type="ECO:0000313" key="4">
    <source>
        <dbReference type="EMBL" id="VDG29348.1"/>
    </source>
</evidence>
<dbReference type="SUPFAM" id="SSF55469">
    <property type="entry name" value="FMN-dependent nitroreductase-like"/>
    <property type="match status" value="1"/>
</dbReference>
<dbReference type="PANTHER" id="PTHR43673">
    <property type="entry name" value="NAD(P)H NITROREDUCTASE YDGI-RELATED"/>
    <property type="match status" value="1"/>
</dbReference>
<evidence type="ECO:0000256" key="1">
    <source>
        <dbReference type="ARBA" id="ARBA00007118"/>
    </source>
</evidence>
<dbReference type="InterPro" id="IPR000415">
    <property type="entry name" value="Nitroreductase-like"/>
</dbReference>
<evidence type="ECO:0000259" key="3">
    <source>
        <dbReference type="Pfam" id="PF00881"/>
    </source>
</evidence>
<evidence type="ECO:0000256" key="2">
    <source>
        <dbReference type="ARBA" id="ARBA00023002"/>
    </source>
</evidence>
<accession>A0A660E5D4</accession>
<dbReference type="Gene3D" id="3.40.109.10">
    <property type="entry name" value="NADH Oxidase"/>
    <property type="match status" value="1"/>
</dbReference>
<comment type="similarity">
    <text evidence="1">Belongs to the nitroreductase family.</text>
</comment>
<evidence type="ECO:0000313" key="5">
    <source>
        <dbReference type="Proteomes" id="UP000289996"/>
    </source>
</evidence>
<dbReference type="Proteomes" id="UP000289996">
    <property type="component" value="Unassembled WGS sequence"/>
</dbReference>
<protein>
    <submittedName>
        <fullName evidence="4">Nitroreductase [Lactobacillus zymae]</fullName>
    </submittedName>
</protein>
<dbReference type="OrthoDB" id="9812105at2"/>
<dbReference type="GO" id="GO:0016491">
    <property type="term" value="F:oxidoreductase activity"/>
    <property type="evidence" value="ECO:0007669"/>
    <property type="project" value="UniProtKB-KW"/>
</dbReference>
<dbReference type="Pfam" id="PF00881">
    <property type="entry name" value="Nitroreductase"/>
    <property type="match status" value="1"/>
</dbReference>
<reference evidence="4 5" key="1">
    <citation type="submission" date="2018-11" db="EMBL/GenBank/DDBJ databases">
        <authorList>
            <person name="Wuyts S."/>
        </authorList>
    </citation>
    <scope>NUCLEOTIDE SEQUENCE [LARGE SCALE GENOMIC DNA]</scope>
    <source>
        <strain evidence="4">Lactobacillus mudanjiangensis AMBF249</strain>
    </source>
</reference>
<dbReference type="PANTHER" id="PTHR43673:SF10">
    <property type="entry name" value="NADH DEHYDROGENASE_NAD(P)H NITROREDUCTASE XCC3605-RELATED"/>
    <property type="match status" value="1"/>
</dbReference>
<dbReference type="RefSeq" id="WP_130852092.1">
    <property type="nucleotide sequence ID" value="NZ_UYIG01000135.1"/>
</dbReference>
<proteinExistence type="inferred from homology"/>
<organism evidence="4 5">
    <name type="scientific">Lactiplantibacillus mudanjiangensis</name>
    <dbReference type="NCBI Taxonomy" id="1296538"/>
    <lineage>
        <taxon>Bacteria</taxon>
        <taxon>Bacillati</taxon>
        <taxon>Bacillota</taxon>
        <taxon>Bacilli</taxon>
        <taxon>Lactobacillales</taxon>
        <taxon>Lactobacillaceae</taxon>
        <taxon>Lactiplantibacillus</taxon>
    </lineage>
</organism>
<gene>
    <name evidence="4" type="ORF">MUDAN_MDHGFNIF_03484</name>
</gene>
<sequence length="211" mass="23642">MTDLIMNRHSSRDFDERPVSTDLITKIVSEAQQAPSWENTQPVKVYVAKGKIAEQIRNQHSESVSANQKSWTEVIPPQSWAKMPKNNMDQWLADTANFFGTDMEAFKNAQQHLFKAPVILYITVPKDSSNYSTYDAGAFGYGVLLSASSNGLGAIPAYEFIRFPEEIHAHFSIPSDESLLMGIGLGYASKSILNDWKPKRTQVADILQIKE</sequence>
<keyword evidence="2" id="KW-0560">Oxidoreductase</keyword>
<dbReference type="EMBL" id="UYIG01000135">
    <property type="protein sequence ID" value="VDG29348.1"/>
    <property type="molecule type" value="Genomic_DNA"/>
</dbReference>
<keyword evidence="5" id="KW-1185">Reference proteome</keyword>
<dbReference type="AlphaFoldDB" id="A0A660E5D4"/>
<name>A0A660E5D4_9LACO</name>
<dbReference type="CDD" id="cd02136">
    <property type="entry name" value="PnbA_NfnB-like"/>
    <property type="match status" value="1"/>
</dbReference>
<dbReference type="InterPro" id="IPR029479">
    <property type="entry name" value="Nitroreductase"/>
</dbReference>